<name>A0A0N1F842_9HYPH</name>
<organism evidence="2 3">
    <name type="scientific">Bosea vaviloviae</name>
    <dbReference type="NCBI Taxonomy" id="1526658"/>
    <lineage>
        <taxon>Bacteria</taxon>
        <taxon>Pseudomonadati</taxon>
        <taxon>Pseudomonadota</taxon>
        <taxon>Alphaproteobacteria</taxon>
        <taxon>Hyphomicrobiales</taxon>
        <taxon>Boseaceae</taxon>
        <taxon>Bosea</taxon>
    </lineage>
</organism>
<dbReference type="EMBL" id="LGSZ01000018">
    <property type="protein sequence ID" value="KPH82585.1"/>
    <property type="molecule type" value="Genomic_DNA"/>
</dbReference>
<dbReference type="Pfam" id="PF04214">
    <property type="entry name" value="DUF411"/>
    <property type="match status" value="1"/>
</dbReference>
<dbReference type="PROSITE" id="PS51318">
    <property type="entry name" value="TAT"/>
    <property type="match status" value="1"/>
</dbReference>
<dbReference type="InterPro" id="IPR006311">
    <property type="entry name" value="TAT_signal"/>
</dbReference>
<dbReference type="AlphaFoldDB" id="A0A0N1F842"/>
<dbReference type="Proteomes" id="UP000037822">
    <property type="component" value="Unassembled WGS sequence"/>
</dbReference>
<proteinExistence type="predicted"/>
<accession>A0A0N1F842</accession>
<dbReference type="RefSeq" id="WP_047579394.1">
    <property type="nucleotide sequence ID" value="NZ_LGSZ01000018.1"/>
</dbReference>
<comment type="caution">
    <text evidence="2">The sequence shown here is derived from an EMBL/GenBank/DDBJ whole genome shotgun (WGS) entry which is preliminary data.</text>
</comment>
<evidence type="ECO:0000313" key="2">
    <source>
        <dbReference type="EMBL" id="KPH82585.1"/>
    </source>
</evidence>
<feature type="signal peptide" evidence="1">
    <location>
        <begin position="1"/>
        <end position="27"/>
    </location>
</feature>
<sequence length="159" mass="16706">MLMLNRRSFLAVLGTSGAAMMAGRAFAQANLPKVIVTKDPNCGCCGGWVEHMKAAGFPVEVVTSSDVDQVKLRLGVPGDLASCHTAEVSGYVVEGHVPADAVKRLLAEKPQARGLAVRGMPMGSPGMEVVGKAPDSYEVVLFGSSGRTSFARYRGVNRV</sequence>
<feature type="chain" id="PRO_5005870994" evidence="1">
    <location>
        <begin position="28"/>
        <end position="159"/>
    </location>
</feature>
<dbReference type="InterPro" id="IPR007332">
    <property type="entry name" value="DUF411"/>
</dbReference>
<evidence type="ECO:0000313" key="3">
    <source>
        <dbReference type="Proteomes" id="UP000037822"/>
    </source>
</evidence>
<reference evidence="2 3" key="1">
    <citation type="submission" date="2015-07" db="EMBL/GenBank/DDBJ databases">
        <title>Whole genome sequencing of Bosea vaviloviae isolated from cave pool.</title>
        <authorList>
            <person name="Tan N.E.H."/>
            <person name="Lee Y.P."/>
            <person name="Gan H.M."/>
            <person name="Barton H."/>
            <person name="Savka M.A."/>
        </authorList>
    </citation>
    <scope>NUCLEOTIDE SEQUENCE [LARGE SCALE GENOMIC DNA]</scope>
    <source>
        <strain evidence="2 3">SD260</strain>
    </source>
</reference>
<keyword evidence="1" id="KW-0732">Signal</keyword>
<dbReference type="OrthoDB" id="14727at2"/>
<keyword evidence="3" id="KW-1185">Reference proteome</keyword>
<gene>
    <name evidence="2" type="ORF">AE618_02815</name>
</gene>
<dbReference type="PATRIC" id="fig|1526658.3.peg.4271"/>
<protein>
    <submittedName>
        <fullName evidence="2">Metal-binding protein</fullName>
    </submittedName>
</protein>
<evidence type="ECO:0000256" key="1">
    <source>
        <dbReference type="SAM" id="SignalP"/>
    </source>
</evidence>